<organism evidence="1 2">
    <name type="scientific">Neobacillus kokaensis</name>
    <dbReference type="NCBI Taxonomy" id="2759023"/>
    <lineage>
        <taxon>Bacteria</taxon>
        <taxon>Bacillati</taxon>
        <taxon>Bacillota</taxon>
        <taxon>Bacilli</taxon>
        <taxon>Bacillales</taxon>
        <taxon>Bacillaceae</taxon>
        <taxon>Neobacillus</taxon>
    </lineage>
</organism>
<keyword evidence="2" id="KW-1185">Reference proteome</keyword>
<dbReference type="Proteomes" id="UP000637074">
    <property type="component" value="Unassembled WGS sequence"/>
</dbReference>
<dbReference type="EMBL" id="BNDS01000003">
    <property type="protein sequence ID" value="GHH97425.1"/>
    <property type="molecule type" value="Genomic_DNA"/>
</dbReference>
<protein>
    <recommendedName>
        <fullName evidence="3">Transposase</fullName>
    </recommendedName>
</protein>
<accession>A0ABQ3N0N2</accession>
<proteinExistence type="predicted"/>
<evidence type="ECO:0008006" key="3">
    <source>
        <dbReference type="Google" id="ProtNLM"/>
    </source>
</evidence>
<gene>
    <name evidence="1" type="ORF">AM1BK_09680</name>
</gene>
<name>A0ABQ3N0N2_9BACI</name>
<evidence type="ECO:0000313" key="2">
    <source>
        <dbReference type="Proteomes" id="UP000637074"/>
    </source>
</evidence>
<comment type="caution">
    <text evidence="1">The sequence shown here is derived from an EMBL/GenBank/DDBJ whole genome shotgun (WGS) entry which is preliminary data.</text>
</comment>
<dbReference type="RefSeq" id="WP_191270281.1">
    <property type="nucleotide sequence ID" value="NZ_BNDS01000003.1"/>
</dbReference>
<sequence>MLKMLLKGKYFYHILQQRHNELLQQDCLCDELRIKLKVKAVYHSSKAVELGTRISTKVAPGL</sequence>
<reference evidence="1 2" key="1">
    <citation type="journal article" date="2022" name="Int. J. Syst. Evol. Microbiol.">
        <title>Neobacillus kokaensis sp. nov., isolated from soil.</title>
        <authorList>
            <person name="Yuki K."/>
            <person name="Matsubara H."/>
            <person name="Yamaguchi S."/>
        </authorList>
    </citation>
    <scope>NUCLEOTIDE SEQUENCE [LARGE SCALE GENOMIC DNA]</scope>
    <source>
        <strain evidence="1 2">LOB 377</strain>
    </source>
</reference>
<evidence type="ECO:0000313" key="1">
    <source>
        <dbReference type="EMBL" id="GHH97425.1"/>
    </source>
</evidence>